<dbReference type="EMBL" id="JXLN01011411">
    <property type="protein sequence ID" value="KPM07228.1"/>
    <property type="molecule type" value="Genomic_DNA"/>
</dbReference>
<accession>A0A132A8D3</accession>
<dbReference type="GO" id="GO:0005737">
    <property type="term" value="C:cytoplasm"/>
    <property type="evidence" value="ECO:0007669"/>
    <property type="project" value="TreeGrafter"/>
</dbReference>
<dbReference type="GO" id="GO:0015629">
    <property type="term" value="C:actin cytoskeleton"/>
    <property type="evidence" value="ECO:0007669"/>
    <property type="project" value="TreeGrafter"/>
</dbReference>
<dbReference type="OrthoDB" id="2115703at2759"/>
<gene>
    <name evidence="1" type="ORF">QR98_0057160</name>
</gene>
<sequence>MKFFLSQEFLLYFLIIFHVTKAATHWIVTEDGKIHTQEDSMFQMRLPYDLMSFLQQEKRADMFQQIKTQLLVQKEEIESDSLN</sequence>
<protein>
    <submittedName>
        <fullName evidence="1">Uncharacterized protein</fullName>
    </submittedName>
</protein>
<evidence type="ECO:0000313" key="1">
    <source>
        <dbReference type="EMBL" id="KPM07228.1"/>
    </source>
</evidence>
<dbReference type="VEuPathDB" id="VectorBase:SSCA000550"/>
<name>A0A132A8D3_SARSC</name>
<comment type="caution">
    <text evidence="1">The sequence shown here is derived from an EMBL/GenBank/DDBJ whole genome shotgun (WGS) entry which is preliminary data.</text>
</comment>
<reference evidence="1 2" key="1">
    <citation type="journal article" date="2015" name="Parasit. Vectors">
        <title>Draft genome of the scabies mite.</title>
        <authorList>
            <person name="Rider S.D.Jr."/>
            <person name="Morgan M.S."/>
            <person name="Arlian L.G."/>
        </authorList>
    </citation>
    <scope>NUCLEOTIDE SEQUENCE [LARGE SCALE GENOMIC DNA]</scope>
    <source>
        <strain evidence="1">Arlian Lab</strain>
    </source>
</reference>
<dbReference type="PANTHER" id="PTHR16091">
    <property type="entry name" value="TTC17 PROTEIN"/>
    <property type="match status" value="1"/>
</dbReference>
<dbReference type="InterPro" id="IPR052630">
    <property type="entry name" value="TTC17"/>
</dbReference>
<organism evidence="1 2">
    <name type="scientific">Sarcoptes scabiei</name>
    <name type="common">Itch mite</name>
    <name type="synonym">Acarus scabiei</name>
    <dbReference type="NCBI Taxonomy" id="52283"/>
    <lineage>
        <taxon>Eukaryota</taxon>
        <taxon>Metazoa</taxon>
        <taxon>Ecdysozoa</taxon>
        <taxon>Arthropoda</taxon>
        <taxon>Chelicerata</taxon>
        <taxon>Arachnida</taxon>
        <taxon>Acari</taxon>
        <taxon>Acariformes</taxon>
        <taxon>Sarcoptiformes</taxon>
        <taxon>Astigmata</taxon>
        <taxon>Psoroptidia</taxon>
        <taxon>Sarcoptoidea</taxon>
        <taxon>Sarcoptidae</taxon>
        <taxon>Sarcoptinae</taxon>
        <taxon>Sarcoptes</taxon>
    </lineage>
</organism>
<dbReference type="GO" id="GO:0030041">
    <property type="term" value="P:actin filament polymerization"/>
    <property type="evidence" value="ECO:0007669"/>
    <property type="project" value="TreeGrafter"/>
</dbReference>
<proteinExistence type="predicted"/>
<dbReference type="AlphaFoldDB" id="A0A132A8D3"/>
<evidence type="ECO:0000313" key="2">
    <source>
        <dbReference type="Proteomes" id="UP000616769"/>
    </source>
</evidence>
<dbReference type="PANTHER" id="PTHR16091:SF1">
    <property type="entry name" value="TETRATRICOPEPTIDE REPEAT PROTEIN 17"/>
    <property type="match status" value="1"/>
</dbReference>
<dbReference type="Proteomes" id="UP000616769">
    <property type="component" value="Unassembled WGS sequence"/>
</dbReference>